<evidence type="ECO:0000259" key="2">
    <source>
        <dbReference type="PROSITE" id="PS51387"/>
    </source>
</evidence>
<dbReference type="InterPro" id="IPR006094">
    <property type="entry name" value="Oxid_FAD_bind_N"/>
</dbReference>
<accession>A0A2U1E9F2</accession>
<proteinExistence type="predicted"/>
<dbReference type="InterPro" id="IPR016167">
    <property type="entry name" value="FAD-bd_PCMH_sub1"/>
</dbReference>
<dbReference type="AlphaFoldDB" id="A0A2U1E9F2"/>
<dbReference type="RefSeq" id="WP_341477339.1">
    <property type="nucleotide sequence ID" value="NZ_QEKW01000029.1"/>
</dbReference>
<dbReference type="PANTHER" id="PTHR11748:SF119">
    <property type="entry name" value="D-2-HYDROXYGLUTARATE DEHYDROGENASE"/>
    <property type="match status" value="1"/>
</dbReference>
<evidence type="ECO:0000256" key="1">
    <source>
        <dbReference type="ARBA" id="ARBA00023002"/>
    </source>
</evidence>
<dbReference type="Gene3D" id="3.30.43.10">
    <property type="entry name" value="Uridine Diphospho-n-acetylenolpyruvylglucosamine Reductase, domain 2"/>
    <property type="match status" value="1"/>
</dbReference>
<dbReference type="InterPro" id="IPR016166">
    <property type="entry name" value="FAD-bd_PCMH"/>
</dbReference>
<evidence type="ECO:0000313" key="4">
    <source>
        <dbReference type="Proteomes" id="UP000245639"/>
    </source>
</evidence>
<dbReference type="InterPro" id="IPR016169">
    <property type="entry name" value="FAD-bd_PCMH_sub2"/>
</dbReference>
<dbReference type="GO" id="GO:0004458">
    <property type="term" value="F:D-lactate dehydrogenase (cytochrome) activity"/>
    <property type="evidence" value="ECO:0007669"/>
    <property type="project" value="TreeGrafter"/>
</dbReference>
<name>A0A2U1E9F2_9PSEU</name>
<sequence>MATVDLPSPRTRTASPEEALARDLAARVDGEVRFDAGSRAAYAVDASNYRQVPIGVVVPRSIDAGVEALAVCREHDVPVLSRGGGTSLAGQCCNAAVVIDWSKYCTRLVSVDADARTCVVEPGIKLDDLNAALPGPLIYGPKPATHVSCTLGGMIGNNSCGSTAQVFGKVADNVRRLEVLTYDGLRMWVGPTSEEEYAAIHAAGGRRAEIYRGLRAIASDHAALVAERFPDIPRRVSGYNLDDLVPGPDADGTGFDLARALVGSESTLVTVLHAELDLVTEARHTAMVVLGFDDVVAAARCVPAILPHAPHFLESIDRVIVEFERAKGVH</sequence>
<gene>
    <name evidence="3" type="ORF">C8D89_12910</name>
</gene>
<dbReference type="InterPro" id="IPR036318">
    <property type="entry name" value="FAD-bd_PCMH-like_sf"/>
</dbReference>
<feature type="domain" description="FAD-binding PCMH-type" evidence="2">
    <location>
        <begin position="49"/>
        <end position="281"/>
    </location>
</feature>
<dbReference type="Gene3D" id="3.30.465.10">
    <property type="match status" value="1"/>
</dbReference>
<dbReference type="EMBL" id="QEKW01000029">
    <property type="protein sequence ID" value="PVY96515.1"/>
    <property type="molecule type" value="Genomic_DNA"/>
</dbReference>
<dbReference type="SUPFAM" id="SSF56176">
    <property type="entry name" value="FAD-binding/transporter-associated domain-like"/>
    <property type="match status" value="1"/>
</dbReference>
<dbReference type="Proteomes" id="UP000245639">
    <property type="component" value="Unassembled WGS sequence"/>
</dbReference>
<reference evidence="3 4" key="1">
    <citation type="submission" date="2018-04" db="EMBL/GenBank/DDBJ databases">
        <title>Genomic Encyclopedia of Type Strains, Phase IV (KMG-IV): sequencing the most valuable type-strain genomes for metagenomic binning, comparative biology and taxonomic classification.</title>
        <authorList>
            <person name="Goeker M."/>
        </authorList>
    </citation>
    <scope>NUCLEOTIDE SEQUENCE [LARGE SCALE GENOMIC DNA]</scope>
    <source>
        <strain evidence="3 4">DSM 45771</strain>
    </source>
</reference>
<dbReference type="GO" id="GO:0071949">
    <property type="term" value="F:FAD binding"/>
    <property type="evidence" value="ECO:0007669"/>
    <property type="project" value="InterPro"/>
</dbReference>
<comment type="caution">
    <text evidence="3">The sequence shown here is derived from an EMBL/GenBank/DDBJ whole genome shotgun (WGS) entry which is preliminary data.</text>
</comment>
<dbReference type="GO" id="GO:1903457">
    <property type="term" value="P:lactate catabolic process"/>
    <property type="evidence" value="ECO:0007669"/>
    <property type="project" value="TreeGrafter"/>
</dbReference>
<keyword evidence="1" id="KW-0560">Oxidoreductase</keyword>
<dbReference type="Pfam" id="PF01565">
    <property type="entry name" value="FAD_binding_4"/>
    <property type="match status" value="1"/>
</dbReference>
<dbReference type="GO" id="GO:0008720">
    <property type="term" value="F:D-lactate dehydrogenase (NAD+) activity"/>
    <property type="evidence" value="ECO:0007669"/>
    <property type="project" value="TreeGrafter"/>
</dbReference>
<protein>
    <submittedName>
        <fullName evidence="3">FAD binding domain-containing protein</fullName>
    </submittedName>
</protein>
<dbReference type="PANTHER" id="PTHR11748">
    <property type="entry name" value="D-LACTATE DEHYDROGENASE"/>
    <property type="match status" value="1"/>
</dbReference>
<organism evidence="3 4">
    <name type="scientific">Actinomycetospora cinnamomea</name>
    <dbReference type="NCBI Taxonomy" id="663609"/>
    <lineage>
        <taxon>Bacteria</taxon>
        <taxon>Bacillati</taxon>
        <taxon>Actinomycetota</taxon>
        <taxon>Actinomycetes</taxon>
        <taxon>Pseudonocardiales</taxon>
        <taxon>Pseudonocardiaceae</taxon>
        <taxon>Actinomycetospora</taxon>
    </lineage>
</organism>
<dbReference type="PROSITE" id="PS51387">
    <property type="entry name" value="FAD_PCMH"/>
    <property type="match status" value="1"/>
</dbReference>
<evidence type="ECO:0000313" key="3">
    <source>
        <dbReference type="EMBL" id="PVY96515.1"/>
    </source>
</evidence>
<keyword evidence="4" id="KW-1185">Reference proteome</keyword>